<dbReference type="Proteomes" id="UP000007564">
    <property type="component" value="Chromosome"/>
</dbReference>
<evidence type="ECO:0000256" key="1">
    <source>
        <dbReference type="SAM" id="Phobius"/>
    </source>
</evidence>
<sequence length="74" mass="8068">MTDDLHKLSQRKLSFFQTMKAVLWGFFGVRKGAGYQDDIARLNPVHVIVAGLLAAAIFVIALVAIVRWAVAGLA</sequence>
<proteinExistence type="predicted"/>
<gene>
    <name evidence="2" type="ORF">BN112_3602</name>
</gene>
<dbReference type="HOGENOM" id="CLU_180692_1_0_4"/>
<keyword evidence="1" id="KW-1133">Transmembrane helix</keyword>
<organism evidence="2 3">
    <name type="scientific">Bordetella bronchiseptica 253</name>
    <dbReference type="NCBI Taxonomy" id="568707"/>
    <lineage>
        <taxon>Bacteria</taxon>
        <taxon>Pseudomonadati</taxon>
        <taxon>Pseudomonadota</taxon>
        <taxon>Betaproteobacteria</taxon>
        <taxon>Burkholderiales</taxon>
        <taxon>Alcaligenaceae</taxon>
        <taxon>Bordetella</taxon>
    </lineage>
</organism>
<keyword evidence="1" id="KW-0812">Transmembrane</keyword>
<dbReference type="OrthoDB" id="8657357at2"/>
<keyword evidence="1" id="KW-0472">Membrane</keyword>
<dbReference type="Pfam" id="PF11174">
    <property type="entry name" value="DUF2970"/>
    <property type="match status" value="1"/>
</dbReference>
<reference evidence="2 3" key="1">
    <citation type="journal article" date="2012" name="BMC Genomics">
        <title>Comparative genomics of the classical Bordetella subspecies: the evolution and exchange of virulence-associated diversity amongst closely related pathogens.</title>
        <authorList>
            <person name="Park J."/>
            <person name="Zhang Y."/>
            <person name="Buboltz A.M."/>
            <person name="Zhang X."/>
            <person name="Schuster S.C."/>
            <person name="Ahuja U."/>
            <person name="Liu M."/>
            <person name="Miller J.F."/>
            <person name="Sebaihia M."/>
            <person name="Bentley S.D."/>
            <person name="Parkhill J."/>
            <person name="Harvill E.T."/>
        </authorList>
    </citation>
    <scope>NUCLEOTIDE SEQUENCE [LARGE SCALE GENOMIC DNA]</scope>
    <source>
        <strain evidence="2 3">253</strain>
    </source>
</reference>
<dbReference type="RefSeq" id="WP_003815740.1">
    <property type="nucleotide sequence ID" value="NC_019382.1"/>
</dbReference>
<dbReference type="AlphaFoldDB" id="A0A0C6PA74"/>
<dbReference type="KEGG" id="bbh:BN112_3602"/>
<evidence type="ECO:0000313" key="3">
    <source>
        <dbReference type="Proteomes" id="UP000007564"/>
    </source>
</evidence>
<name>A0A0C6PA74_BORBO</name>
<feature type="transmembrane region" description="Helical" evidence="1">
    <location>
        <begin position="47"/>
        <end position="70"/>
    </location>
</feature>
<accession>A0A0C6PA74</accession>
<dbReference type="EMBL" id="HE965806">
    <property type="protein sequence ID" value="CCJ55516.1"/>
    <property type="molecule type" value="Genomic_DNA"/>
</dbReference>
<dbReference type="InterPro" id="IPR021344">
    <property type="entry name" value="DUF2970"/>
</dbReference>
<protein>
    <submittedName>
        <fullName evidence="2">Putative membrane protein</fullName>
    </submittedName>
</protein>
<evidence type="ECO:0000313" key="2">
    <source>
        <dbReference type="EMBL" id="CCJ55516.1"/>
    </source>
</evidence>
<dbReference type="GeneID" id="69600030"/>